<dbReference type="PROSITE" id="PS51318">
    <property type="entry name" value="TAT"/>
    <property type="match status" value="1"/>
</dbReference>
<accession>A0ABT0UMI2</accession>
<reference evidence="1" key="1">
    <citation type="submission" date="2022-06" db="EMBL/GenBank/DDBJ databases">
        <title>Genome public.</title>
        <authorList>
            <person name="Sun Q."/>
        </authorList>
    </citation>
    <scope>NUCLEOTIDE SEQUENCE</scope>
    <source>
        <strain evidence="1">CWNU-1</strain>
    </source>
</reference>
<dbReference type="Pfam" id="PF07485">
    <property type="entry name" value="DUF1529"/>
    <property type="match status" value="1"/>
</dbReference>
<evidence type="ECO:0000313" key="1">
    <source>
        <dbReference type="EMBL" id="MCM2389733.1"/>
    </source>
</evidence>
<sequence>MSGIPARGAMDVRGNPSRRRLLAAAAVAPVLAGAGPGVAAAQAARQRGMLPVPTAEADWSRVADVLGRTGTMVDGSVYRVRFARQDLPVTTYGVRLFLGSYAAFTRYGDGRTLLMGSLAVTESELQHAADALHTGGLELTAVHKHLLAHEPAMWWIHFHGHAGDPLALAHGVKAALAVTTTPSTAPAASRPEVDLDMAAIEEALNARGVNDSGILRFTFNRRETVTTDASCPRPRA</sequence>
<protein>
    <submittedName>
        <fullName evidence="1">DUF1259 domain-containing protein</fullName>
    </submittedName>
</protein>
<dbReference type="EMBL" id="JAMQAW010000012">
    <property type="protein sequence ID" value="MCM2389733.1"/>
    <property type="molecule type" value="Genomic_DNA"/>
</dbReference>
<evidence type="ECO:0000313" key="2">
    <source>
        <dbReference type="Proteomes" id="UP001431429"/>
    </source>
</evidence>
<dbReference type="RefSeq" id="WP_250920079.1">
    <property type="nucleotide sequence ID" value="NZ_JAMQAW010000012.1"/>
</dbReference>
<organism evidence="1 2">
    <name type="scientific">Streptomyces albipurpureus</name>
    <dbReference type="NCBI Taxonomy" id="2897419"/>
    <lineage>
        <taxon>Bacteria</taxon>
        <taxon>Bacillati</taxon>
        <taxon>Actinomycetota</taxon>
        <taxon>Actinomycetes</taxon>
        <taxon>Kitasatosporales</taxon>
        <taxon>Streptomycetaceae</taxon>
        <taxon>Streptomyces</taxon>
    </lineage>
</organism>
<comment type="caution">
    <text evidence="1">The sequence shown here is derived from an EMBL/GenBank/DDBJ whole genome shotgun (WGS) entry which is preliminary data.</text>
</comment>
<name>A0ABT0UMI2_9ACTN</name>
<proteinExistence type="predicted"/>
<dbReference type="Proteomes" id="UP001431429">
    <property type="component" value="Unassembled WGS sequence"/>
</dbReference>
<dbReference type="InterPro" id="IPR011094">
    <property type="entry name" value="Uncharacterised_LppY/LpqO"/>
</dbReference>
<dbReference type="InterPro" id="IPR006311">
    <property type="entry name" value="TAT_signal"/>
</dbReference>
<keyword evidence="2" id="KW-1185">Reference proteome</keyword>
<gene>
    <name evidence="1" type="ORF">NBG84_15800</name>
</gene>